<keyword evidence="3" id="KW-1185">Reference proteome</keyword>
<name>A0A4R6JZC9_9ACTN</name>
<sequence length="217" mass="24411">MRYVTPNFTCDIRRVHRSEESRSSIVTATVTATPTHDHDRTRTERTNEPAEQRPRTQRRSAAAGAARVRGLPSGLKGATASPQRPPCGRPLTPETRYGPADAYTTRADAHGAHPGHTADRRPHSNERPKGWLQTVSLHYDRRVWLRKAIRNQEAARPKPVCRRIWVSCTRQPPSRRTSSCLHLLGQRSPHTRADHQLSDMAKCRSSVPSPGYLVSRV</sequence>
<dbReference type="AlphaFoldDB" id="A0A4R6JZC9"/>
<gene>
    <name evidence="2" type="ORF">C8E87_6000</name>
</gene>
<feature type="compositionally biased region" description="Basic and acidic residues" evidence="1">
    <location>
        <begin position="35"/>
        <end position="54"/>
    </location>
</feature>
<feature type="compositionally biased region" description="Basic and acidic residues" evidence="1">
    <location>
        <begin position="107"/>
        <end position="129"/>
    </location>
</feature>
<feature type="compositionally biased region" description="Low complexity" evidence="1">
    <location>
        <begin position="23"/>
        <end position="34"/>
    </location>
</feature>
<accession>A0A4R6JZC9</accession>
<evidence type="ECO:0000313" key="3">
    <source>
        <dbReference type="Proteomes" id="UP000294901"/>
    </source>
</evidence>
<comment type="caution">
    <text evidence="2">The sequence shown here is derived from an EMBL/GenBank/DDBJ whole genome shotgun (WGS) entry which is preliminary data.</text>
</comment>
<feature type="compositionally biased region" description="Low complexity" evidence="1">
    <location>
        <begin position="59"/>
        <end position="69"/>
    </location>
</feature>
<reference evidence="2 3" key="1">
    <citation type="submission" date="2019-03" db="EMBL/GenBank/DDBJ databases">
        <title>Sequencing the genomes of 1000 actinobacteria strains.</title>
        <authorList>
            <person name="Klenk H.-P."/>
        </authorList>
    </citation>
    <scope>NUCLEOTIDE SEQUENCE [LARGE SCALE GENOMIC DNA]</scope>
    <source>
        <strain evidence="2 3">DSM 43805</strain>
    </source>
</reference>
<evidence type="ECO:0000313" key="2">
    <source>
        <dbReference type="EMBL" id="TDO42234.1"/>
    </source>
</evidence>
<proteinExistence type="predicted"/>
<organism evidence="2 3">
    <name type="scientific">Paractinoplanes brasiliensis</name>
    <dbReference type="NCBI Taxonomy" id="52695"/>
    <lineage>
        <taxon>Bacteria</taxon>
        <taxon>Bacillati</taxon>
        <taxon>Actinomycetota</taxon>
        <taxon>Actinomycetes</taxon>
        <taxon>Micromonosporales</taxon>
        <taxon>Micromonosporaceae</taxon>
        <taxon>Paractinoplanes</taxon>
    </lineage>
</organism>
<dbReference type="Proteomes" id="UP000294901">
    <property type="component" value="Unassembled WGS sequence"/>
</dbReference>
<protein>
    <submittedName>
        <fullName evidence="2">Uncharacterized protein</fullName>
    </submittedName>
</protein>
<dbReference type="EMBL" id="SNWR01000001">
    <property type="protein sequence ID" value="TDO42234.1"/>
    <property type="molecule type" value="Genomic_DNA"/>
</dbReference>
<feature type="region of interest" description="Disordered" evidence="1">
    <location>
        <begin position="17"/>
        <end position="131"/>
    </location>
</feature>
<evidence type="ECO:0000256" key="1">
    <source>
        <dbReference type="SAM" id="MobiDB-lite"/>
    </source>
</evidence>